<dbReference type="Gene3D" id="1.10.10.10">
    <property type="entry name" value="Winged helix-like DNA-binding domain superfamily/Winged helix DNA-binding domain"/>
    <property type="match status" value="1"/>
</dbReference>
<dbReference type="EMBL" id="WKJQ01000001">
    <property type="protein sequence ID" value="MRW97207.1"/>
    <property type="molecule type" value="Genomic_DNA"/>
</dbReference>
<keyword evidence="3" id="KW-1185">Reference proteome</keyword>
<dbReference type="SUPFAM" id="SSF46785">
    <property type="entry name" value="Winged helix' DNA-binding domain"/>
    <property type="match status" value="1"/>
</dbReference>
<dbReference type="RefSeq" id="WP_151112309.1">
    <property type="nucleotide sequence ID" value="NZ_WKJQ01000001.1"/>
</dbReference>
<feature type="domain" description="DUF7344" evidence="1">
    <location>
        <begin position="30"/>
        <end position="100"/>
    </location>
</feature>
<protein>
    <recommendedName>
        <fullName evidence="1">DUF7344 domain-containing protein</fullName>
    </recommendedName>
</protein>
<dbReference type="Proteomes" id="UP000443423">
    <property type="component" value="Unassembled WGS sequence"/>
</dbReference>
<dbReference type="InterPro" id="IPR055768">
    <property type="entry name" value="DUF7344"/>
</dbReference>
<sequence length="120" mass="13690">MNIFEILLKKLGKLDKNLPVCNPATVSEYYDVLANNRRRQVAIFLAETNQDEVDVERIAEYLNTDGVDRHSARISLIQRHLPRLDSAGVVHYRRSEQTVEPLDGLSELCAAHDAFSRELN</sequence>
<accession>A0A6A8G8K0</accession>
<comment type="caution">
    <text evidence="2">The sequence shown here is derived from an EMBL/GenBank/DDBJ whole genome shotgun (WGS) entry which is preliminary data.</text>
</comment>
<evidence type="ECO:0000313" key="3">
    <source>
        <dbReference type="Proteomes" id="UP000443423"/>
    </source>
</evidence>
<proteinExistence type="predicted"/>
<name>A0A6A8G8K0_9EURY</name>
<dbReference type="InterPro" id="IPR036390">
    <property type="entry name" value="WH_DNA-bd_sf"/>
</dbReference>
<dbReference type="OrthoDB" id="241828at2157"/>
<dbReference type="InterPro" id="IPR036388">
    <property type="entry name" value="WH-like_DNA-bd_sf"/>
</dbReference>
<dbReference type="Pfam" id="PF24035">
    <property type="entry name" value="DUF7344"/>
    <property type="match status" value="1"/>
</dbReference>
<dbReference type="AlphaFoldDB" id="A0A6A8G8K0"/>
<evidence type="ECO:0000313" key="2">
    <source>
        <dbReference type="EMBL" id="MRW97207.1"/>
    </source>
</evidence>
<reference evidence="2 3" key="1">
    <citation type="submission" date="2019-11" db="EMBL/GenBank/DDBJ databases">
        <title>Whole genome sequence of Haloferax sp. MBLA0078.</title>
        <authorList>
            <person name="Seo M.-J."/>
            <person name="Cho E.-S."/>
        </authorList>
    </citation>
    <scope>NUCLEOTIDE SEQUENCE [LARGE SCALE GENOMIC DNA]</scope>
    <source>
        <strain evidence="2 3">MBLA0078</strain>
    </source>
</reference>
<gene>
    <name evidence="2" type="ORF">GJR99_11570</name>
</gene>
<evidence type="ECO:0000259" key="1">
    <source>
        <dbReference type="Pfam" id="PF24035"/>
    </source>
</evidence>
<organism evidence="2 3">
    <name type="scientific">Haloferax marinum</name>
    <dbReference type="NCBI Taxonomy" id="2666143"/>
    <lineage>
        <taxon>Archaea</taxon>
        <taxon>Methanobacteriati</taxon>
        <taxon>Methanobacteriota</taxon>
        <taxon>Stenosarchaea group</taxon>
        <taxon>Halobacteria</taxon>
        <taxon>Halobacteriales</taxon>
        <taxon>Haloferacaceae</taxon>
        <taxon>Haloferax</taxon>
    </lineage>
</organism>